<feature type="binding site" evidence="2">
    <location>
        <position position="349"/>
    </location>
    <ligand>
        <name>FAD</name>
        <dbReference type="ChEBI" id="CHEBI:57692"/>
    </ligand>
</feature>
<dbReference type="InterPro" id="IPR006905">
    <property type="entry name" value="Flavin_halogenase"/>
</dbReference>
<dbReference type="InterPro" id="IPR050816">
    <property type="entry name" value="Flavin-dep_Halogenase_NPB"/>
</dbReference>
<dbReference type="AlphaFoldDB" id="A0A2X1BP89"/>
<feature type="binding site" evidence="2">
    <location>
        <begin position="26"/>
        <end position="29"/>
    </location>
    <ligand>
        <name>FAD</name>
        <dbReference type="ChEBI" id="CHEBI:57692"/>
    </ligand>
</feature>
<evidence type="ECO:0000256" key="2">
    <source>
        <dbReference type="PIRSR" id="PIRSR011396-2"/>
    </source>
</evidence>
<name>A0A2X1BP89_BREVE</name>
<feature type="binding site" evidence="2">
    <location>
        <position position="358"/>
    </location>
    <ligand>
        <name>L-tryptophan</name>
        <dbReference type="ChEBI" id="CHEBI:57912"/>
    </ligand>
</feature>
<dbReference type="Proteomes" id="UP000251186">
    <property type="component" value="Unassembled WGS sequence"/>
</dbReference>
<feature type="active site" evidence="1">
    <location>
        <position position="92"/>
    </location>
</feature>
<keyword evidence="2" id="KW-0285">Flavoprotein</keyword>
<dbReference type="PANTHER" id="PTHR43747:SF4">
    <property type="entry name" value="FLAVIN-DEPENDENT TRYPTOPHAN HALOGENASE"/>
    <property type="match status" value="1"/>
</dbReference>
<reference evidence="3 4" key="1">
    <citation type="submission" date="2018-06" db="EMBL/GenBank/DDBJ databases">
        <authorList>
            <consortium name="Pathogen Informatics"/>
            <person name="Doyle S."/>
        </authorList>
    </citation>
    <scope>NUCLEOTIDE SEQUENCE [LARGE SCALE GENOMIC DNA]</scope>
    <source>
        <strain evidence="3 4">NCTC11166</strain>
    </source>
</reference>
<dbReference type="InterPro" id="IPR036188">
    <property type="entry name" value="FAD/NAD-bd_sf"/>
</dbReference>
<evidence type="ECO:0000313" key="4">
    <source>
        <dbReference type="Proteomes" id="UP000251186"/>
    </source>
</evidence>
<feature type="binding site" evidence="2">
    <location>
        <position position="92"/>
    </location>
    <ligand>
        <name>7-chloro-L-tryptophan</name>
        <dbReference type="ChEBI" id="CHEBI:58713"/>
    </ligand>
</feature>
<dbReference type="SUPFAM" id="SSF51905">
    <property type="entry name" value="FAD/NAD(P)-binding domain"/>
    <property type="match status" value="1"/>
</dbReference>
<protein>
    <submittedName>
        <fullName evidence="3">Tryptophan halogenase</fullName>
    </submittedName>
</protein>
<organism evidence="3 4">
    <name type="scientific">Brevundimonas vesicularis</name>
    <name type="common">Pseudomonas vesicularis</name>
    <dbReference type="NCBI Taxonomy" id="41276"/>
    <lineage>
        <taxon>Bacteria</taxon>
        <taxon>Pseudomonadati</taxon>
        <taxon>Pseudomonadota</taxon>
        <taxon>Alphaproteobacteria</taxon>
        <taxon>Caulobacterales</taxon>
        <taxon>Caulobacteraceae</taxon>
        <taxon>Brevundimonas</taxon>
    </lineage>
</organism>
<dbReference type="PANTHER" id="PTHR43747">
    <property type="entry name" value="FAD-BINDING PROTEIN"/>
    <property type="match status" value="1"/>
</dbReference>
<keyword evidence="2" id="KW-0274">FAD</keyword>
<dbReference type="InterPro" id="IPR033856">
    <property type="entry name" value="Trp_halogen"/>
</dbReference>
<dbReference type="RefSeq" id="WP_112861905.1">
    <property type="nucleotide sequence ID" value="NZ_UAQP01000005.1"/>
</dbReference>
<accession>A0A2X1BP89</accession>
<dbReference type="GO" id="GO:0004497">
    <property type="term" value="F:monooxygenase activity"/>
    <property type="evidence" value="ECO:0007669"/>
    <property type="project" value="InterPro"/>
</dbReference>
<evidence type="ECO:0000313" key="3">
    <source>
        <dbReference type="EMBL" id="SPU52574.1"/>
    </source>
</evidence>
<keyword evidence="2" id="KW-0547">Nucleotide-binding</keyword>
<dbReference type="Gene3D" id="3.50.50.60">
    <property type="entry name" value="FAD/NAD(P)-binding domain"/>
    <property type="match status" value="1"/>
</dbReference>
<dbReference type="Pfam" id="PF04820">
    <property type="entry name" value="Trp_halogenase"/>
    <property type="match status" value="1"/>
</dbReference>
<evidence type="ECO:0000256" key="1">
    <source>
        <dbReference type="PIRSR" id="PIRSR011396-1"/>
    </source>
</evidence>
<feature type="binding site" evidence="2">
    <location>
        <position position="362"/>
    </location>
    <ligand>
        <name>FAD</name>
        <dbReference type="ChEBI" id="CHEBI:57692"/>
    </ligand>
</feature>
<dbReference type="PIRSF" id="PIRSF011396">
    <property type="entry name" value="Trp_halogenase"/>
    <property type="match status" value="1"/>
</dbReference>
<gene>
    <name evidence="3" type="ORF">NCTC11166_00907</name>
</gene>
<dbReference type="GO" id="GO:0000166">
    <property type="term" value="F:nucleotide binding"/>
    <property type="evidence" value="ECO:0007669"/>
    <property type="project" value="UniProtKB-KW"/>
</dbReference>
<dbReference type="EMBL" id="UAQP01000005">
    <property type="protein sequence ID" value="SPU52574.1"/>
    <property type="molecule type" value="Genomic_DNA"/>
</dbReference>
<proteinExistence type="predicted"/>
<sequence length="523" mass="57604">MTTTSVEAPRTSDRGAAIRKVVIVGGGTAGWMAAAALARHLATTDVAITVVESSEIGTVGVGEATIPTIRRFYAQLGLTDADVMSATQATCKLGIRFEGWGGPRSDFIHPFGLYGQDLNGVGFHHYWMRQAETGDATPLSAYSLGASLALANKFVEPSPNPPSSLSVFDWALHFDAALFAQRLRRYSEGSGVTRIDARIAAVKLRAQDGFIDRLVLDDGREIEGDLFVDCSGFRGLLIGEALGTPYEDWGDWLACDAAYAVQTENTPGDPVAPYTRVTAHQAGWRWRIPLRHRTGNGLVFSSAHMSDDAAQAALMANLQGRPLSAPRRIDFRPGRRRQAWVKNCVALGLAAGFLEPLESTSIALIENGIERLKALFPDRDFAPAVLEEFNDQSAREMERTRDFIILHYWLNGRNEAFWRERREAAVPDTLRRKVDLWKARGAFVRYRWEMFHPASWLAIYDGLGLMPERVDPAVQGIDPVQLRQGLWGMRDAVADMVERTTSHDAFLARFGGVSDPKGISNAS</sequence>